<organism evidence="2 3">
    <name type="scientific">uncultured phage cr131_1</name>
    <dbReference type="NCBI Taxonomy" id="2772093"/>
    <lineage>
        <taxon>Viruses</taxon>
        <taxon>Duplodnaviria</taxon>
        <taxon>Heunggongvirae</taxon>
        <taxon>Uroviricota</taxon>
        <taxon>Caudoviricetes</taxon>
        <taxon>Crassvirales</taxon>
        <taxon>Suoliviridae</taxon>
        <taxon>Oafivirinae</taxon>
        <taxon>Cacepaovirus</taxon>
        <taxon>Cacepaovirus simiae</taxon>
    </lineage>
</organism>
<evidence type="ECO:0000313" key="3">
    <source>
        <dbReference type="Proteomes" id="UP000594129"/>
    </source>
</evidence>
<proteinExistence type="predicted"/>
<feature type="compositionally biased region" description="Basic and acidic residues" evidence="1">
    <location>
        <begin position="76"/>
        <end position="88"/>
    </location>
</feature>
<accession>A0A7M1RXH7</accession>
<dbReference type="Proteomes" id="UP000594129">
    <property type="component" value="Segment"/>
</dbReference>
<evidence type="ECO:0000256" key="1">
    <source>
        <dbReference type="SAM" id="MobiDB-lite"/>
    </source>
</evidence>
<dbReference type="EMBL" id="MT774409">
    <property type="protein sequence ID" value="QOR57730.1"/>
    <property type="molecule type" value="Genomic_DNA"/>
</dbReference>
<dbReference type="KEGG" id="vg:65131889"/>
<name>A0A7M1RXH7_9CAUD</name>
<reference evidence="2 3" key="1">
    <citation type="submission" date="2020-07" db="EMBL/GenBank/DDBJ databases">
        <title>Taxonomic proposal: Crassvirales, a new order of highly abundant and diverse bacterial viruses.</title>
        <authorList>
            <person name="Shkoporov A.N."/>
            <person name="Stockdale S.R."/>
            <person name="Guerin E."/>
            <person name="Ross R.P."/>
            <person name="Hill C."/>
        </authorList>
    </citation>
    <scope>NUCLEOTIDE SEQUENCE [LARGE SCALE GENOMIC DNA]</scope>
</reference>
<feature type="region of interest" description="Disordered" evidence="1">
    <location>
        <begin position="1"/>
        <end position="108"/>
    </location>
</feature>
<feature type="compositionally biased region" description="Polar residues" evidence="1">
    <location>
        <begin position="26"/>
        <end position="37"/>
    </location>
</feature>
<sequence>MAKKNTTPTPFDDLLNSVYGNEGNMPETTNMDAQDTFTDVVEDDDKPADKPAEDNSADDTNPSNTNDDDSEIPQDVLDRMDGKPKDEPIQEPANATVDNTEDVQEPSDADVHEAQQVGLLFDAIGESFGWNMDDVKEEDRPLTVDDLTHYMREVVQQNSVPQYADERIQQLDEYVKNGGKFEDFYGKQQQSLSYDNMDMEDEDNQKAVVSELLRYSGYTDDQIKNKISRYEDADMLEEESADALDRLKLIKQHELEMAQLQQAAYLQQQEEQSKQFYDDCMNQIKSLSSIRGVQIPKEDRAKLADYIFNVDQNGVSKFQRDYNNKDNFINNLLTTAYITMKGDSFISTAKRDGESSATEKLRKMLRHLAKNHTAYNVEDKPKSVVDLASRFF</sequence>
<feature type="compositionally biased region" description="Acidic residues" evidence="1">
    <location>
        <begin position="99"/>
        <end position="108"/>
    </location>
</feature>
<keyword evidence="3" id="KW-1185">Reference proteome</keyword>
<dbReference type="GeneID" id="65131889"/>
<evidence type="ECO:0000313" key="2">
    <source>
        <dbReference type="EMBL" id="QOR57730.1"/>
    </source>
</evidence>
<protein>
    <submittedName>
        <fullName evidence="2">Regulatory protein</fullName>
    </submittedName>
</protein>
<dbReference type="RefSeq" id="YP_010113370.1">
    <property type="nucleotide sequence ID" value="NC_055902.1"/>
</dbReference>